<gene>
    <name evidence="1" type="ORF">NDU88_005653</name>
</gene>
<comment type="caution">
    <text evidence="1">The sequence shown here is derived from an EMBL/GenBank/DDBJ whole genome shotgun (WGS) entry which is preliminary data.</text>
</comment>
<dbReference type="Proteomes" id="UP001066276">
    <property type="component" value="Chromosome 4_2"/>
</dbReference>
<accession>A0AAV7SMH2</accession>
<sequence length="97" mass="11134">MTAWTAARKSGPFGGALPVAYVEPRYVDENRPVTQAWSFSVSPFCTDRTDRRRRDVWLHIPDLLNPVGRKQQFSLDQTLVDLRRETSESPGHVYMTP</sequence>
<reference evidence="1" key="1">
    <citation type="journal article" date="2022" name="bioRxiv">
        <title>Sequencing and chromosome-scale assembly of the giantPleurodeles waltlgenome.</title>
        <authorList>
            <person name="Brown T."/>
            <person name="Elewa A."/>
            <person name="Iarovenko S."/>
            <person name="Subramanian E."/>
            <person name="Araus A.J."/>
            <person name="Petzold A."/>
            <person name="Susuki M."/>
            <person name="Suzuki K.-i.T."/>
            <person name="Hayashi T."/>
            <person name="Toyoda A."/>
            <person name="Oliveira C."/>
            <person name="Osipova E."/>
            <person name="Leigh N.D."/>
            <person name="Simon A."/>
            <person name="Yun M.H."/>
        </authorList>
    </citation>
    <scope>NUCLEOTIDE SEQUENCE</scope>
    <source>
        <strain evidence="1">20211129_DDA</strain>
        <tissue evidence="1">Liver</tissue>
    </source>
</reference>
<dbReference type="EMBL" id="JANPWB010000008">
    <property type="protein sequence ID" value="KAJ1165225.1"/>
    <property type="molecule type" value="Genomic_DNA"/>
</dbReference>
<evidence type="ECO:0000313" key="2">
    <source>
        <dbReference type="Proteomes" id="UP001066276"/>
    </source>
</evidence>
<protein>
    <submittedName>
        <fullName evidence="1">Uncharacterized protein</fullName>
    </submittedName>
</protein>
<dbReference type="AlphaFoldDB" id="A0AAV7SMH2"/>
<proteinExistence type="predicted"/>
<name>A0AAV7SMH2_PLEWA</name>
<organism evidence="1 2">
    <name type="scientific">Pleurodeles waltl</name>
    <name type="common">Iberian ribbed newt</name>
    <dbReference type="NCBI Taxonomy" id="8319"/>
    <lineage>
        <taxon>Eukaryota</taxon>
        <taxon>Metazoa</taxon>
        <taxon>Chordata</taxon>
        <taxon>Craniata</taxon>
        <taxon>Vertebrata</taxon>
        <taxon>Euteleostomi</taxon>
        <taxon>Amphibia</taxon>
        <taxon>Batrachia</taxon>
        <taxon>Caudata</taxon>
        <taxon>Salamandroidea</taxon>
        <taxon>Salamandridae</taxon>
        <taxon>Pleurodelinae</taxon>
        <taxon>Pleurodeles</taxon>
    </lineage>
</organism>
<keyword evidence="2" id="KW-1185">Reference proteome</keyword>
<evidence type="ECO:0000313" key="1">
    <source>
        <dbReference type="EMBL" id="KAJ1165225.1"/>
    </source>
</evidence>